<evidence type="ECO:0000313" key="2">
    <source>
        <dbReference type="Proteomes" id="UP001059380"/>
    </source>
</evidence>
<organism evidence="1 2">
    <name type="scientific">Occallatibacter riparius</name>
    <dbReference type="NCBI Taxonomy" id="1002689"/>
    <lineage>
        <taxon>Bacteria</taxon>
        <taxon>Pseudomonadati</taxon>
        <taxon>Acidobacteriota</taxon>
        <taxon>Terriglobia</taxon>
        <taxon>Terriglobales</taxon>
        <taxon>Acidobacteriaceae</taxon>
        <taxon>Occallatibacter</taxon>
    </lineage>
</organism>
<accession>A0A9J7BX51</accession>
<protein>
    <submittedName>
        <fullName evidence="1">Uncharacterized protein</fullName>
    </submittedName>
</protein>
<evidence type="ECO:0000313" key="1">
    <source>
        <dbReference type="EMBL" id="UWZ86442.1"/>
    </source>
</evidence>
<dbReference type="KEGG" id="orp:MOP44_10965"/>
<keyword evidence="2" id="KW-1185">Reference proteome</keyword>
<gene>
    <name evidence="1" type="ORF">MOP44_10965</name>
</gene>
<proteinExistence type="predicted"/>
<name>A0A9J7BX51_9BACT</name>
<sequence length="129" mass="13450">MGGSICGQSTGEALSRWCAASVSNNALSDFATAPQWFQDGMPDFVNQTDPTDQNPDSTGCGMAFISWLISQGYALNQIAPALVALGNGGTFAQLYQNLTSDSASNAWTNFQSAVQALPQGVTSDDPFGS</sequence>
<reference evidence="1" key="1">
    <citation type="submission" date="2021-04" db="EMBL/GenBank/DDBJ databases">
        <title>Phylogenetic analysis of Acidobacteriaceae.</title>
        <authorList>
            <person name="Qiu L."/>
            <person name="Zhang Q."/>
        </authorList>
    </citation>
    <scope>NUCLEOTIDE SEQUENCE</scope>
    <source>
        <strain evidence="1">DSM 25168</strain>
    </source>
</reference>
<dbReference type="RefSeq" id="WP_260796082.1">
    <property type="nucleotide sequence ID" value="NZ_CP093313.1"/>
</dbReference>
<dbReference type="EMBL" id="CP093313">
    <property type="protein sequence ID" value="UWZ86442.1"/>
    <property type="molecule type" value="Genomic_DNA"/>
</dbReference>
<dbReference type="AlphaFoldDB" id="A0A9J7BX51"/>
<dbReference type="Proteomes" id="UP001059380">
    <property type="component" value="Chromosome"/>
</dbReference>